<dbReference type="PANTHER" id="PTHR22600:SF57">
    <property type="entry name" value="BETA-N-ACETYLHEXOSAMINIDASE"/>
    <property type="match status" value="1"/>
</dbReference>
<dbReference type="Gene3D" id="3.30.379.10">
    <property type="entry name" value="Chitobiase/beta-hexosaminidase domain 2-like"/>
    <property type="match status" value="1"/>
</dbReference>
<dbReference type="Proteomes" id="UP000294498">
    <property type="component" value="Unassembled WGS sequence"/>
</dbReference>
<evidence type="ECO:0000256" key="3">
    <source>
        <dbReference type="ARBA" id="ARBA00012663"/>
    </source>
</evidence>
<comment type="catalytic activity">
    <reaction evidence="1">
        <text>Hydrolysis of terminal non-reducing N-acetyl-D-hexosamine residues in N-acetyl-beta-D-hexosaminides.</text>
        <dbReference type="EC" id="3.2.1.52"/>
    </reaction>
</comment>
<feature type="signal peptide" evidence="7">
    <location>
        <begin position="1"/>
        <end position="19"/>
    </location>
</feature>
<evidence type="ECO:0000256" key="1">
    <source>
        <dbReference type="ARBA" id="ARBA00001231"/>
    </source>
</evidence>
<comment type="similarity">
    <text evidence="2">Belongs to the glycosyl hydrolase 20 family.</text>
</comment>
<dbReference type="GO" id="GO:0004563">
    <property type="term" value="F:beta-N-acetylhexosaminidase activity"/>
    <property type="evidence" value="ECO:0007669"/>
    <property type="project" value="UniProtKB-EC"/>
</dbReference>
<dbReference type="PRINTS" id="PR00738">
    <property type="entry name" value="GLHYDRLASE20"/>
</dbReference>
<feature type="domain" description="Glycoside hydrolase family 20 catalytic" evidence="8">
    <location>
        <begin position="146"/>
        <end position="492"/>
    </location>
</feature>
<evidence type="ECO:0000313" key="11">
    <source>
        <dbReference type="Proteomes" id="UP000294498"/>
    </source>
</evidence>
<evidence type="ECO:0000256" key="5">
    <source>
        <dbReference type="ARBA" id="ARBA00023295"/>
    </source>
</evidence>
<accession>A0A4R8DS24</accession>
<evidence type="ECO:0000256" key="2">
    <source>
        <dbReference type="ARBA" id="ARBA00006285"/>
    </source>
</evidence>
<dbReference type="Pfam" id="PF02838">
    <property type="entry name" value="Glyco_hydro_20b"/>
    <property type="match status" value="1"/>
</dbReference>
<dbReference type="InterPro" id="IPR029018">
    <property type="entry name" value="Hex-like_dom2"/>
</dbReference>
<keyword evidence="7" id="KW-0732">Signal</keyword>
<feature type="active site" description="Proton donor" evidence="6">
    <location>
        <position position="327"/>
    </location>
</feature>
<keyword evidence="5" id="KW-0326">Glycosidase</keyword>
<dbReference type="SUPFAM" id="SSF55545">
    <property type="entry name" value="beta-N-acetylhexosaminidase-like domain"/>
    <property type="match status" value="1"/>
</dbReference>
<dbReference type="EMBL" id="SODV01000001">
    <property type="protein sequence ID" value="TDX00809.1"/>
    <property type="molecule type" value="Genomic_DNA"/>
</dbReference>
<protein>
    <recommendedName>
        <fullName evidence="3">beta-N-acetylhexosaminidase</fullName>
        <ecNumber evidence="3">3.2.1.52</ecNumber>
    </recommendedName>
</protein>
<dbReference type="InterPro" id="IPR015883">
    <property type="entry name" value="Glyco_hydro_20_cat"/>
</dbReference>
<dbReference type="AlphaFoldDB" id="A0A4R8DS24"/>
<dbReference type="GO" id="GO:0016020">
    <property type="term" value="C:membrane"/>
    <property type="evidence" value="ECO:0007669"/>
    <property type="project" value="TreeGrafter"/>
</dbReference>
<feature type="chain" id="PRO_5020637068" description="beta-N-acetylhexosaminidase" evidence="7">
    <location>
        <begin position="20"/>
        <end position="614"/>
    </location>
</feature>
<dbReference type="RefSeq" id="WP_133992814.1">
    <property type="nucleotide sequence ID" value="NZ_SODV01000001.1"/>
</dbReference>
<dbReference type="OrthoDB" id="726159at2"/>
<dbReference type="Gene3D" id="3.20.20.80">
    <property type="entry name" value="Glycosidases"/>
    <property type="match status" value="1"/>
</dbReference>
<organism evidence="10 11">
    <name type="scientific">Dinghuibacter silviterrae</name>
    <dbReference type="NCBI Taxonomy" id="1539049"/>
    <lineage>
        <taxon>Bacteria</taxon>
        <taxon>Pseudomonadati</taxon>
        <taxon>Bacteroidota</taxon>
        <taxon>Chitinophagia</taxon>
        <taxon>Chitinophagales</taxon>
        <taxon>Chitinophagaceae</taxon>
        <taxon>Dinghuibacter</taxon>
    </lineage>
</organism>
<reference evidence="10 11" key="1">
    <citation type="submission" date="2019-03" db="EMBL/GenBank/DDBJ databases">
        <title>Genomic Encyclopedia of Type Strains, Phase IV (KMG-IV): sequencing the most valuable type-strain genomes for metagenomic binning, comparative biology and taxonomic classification.</title>
        <authorList>
            <person name="Goeker M."/>
        </authorList>
    </citation>
    <scope>NUCLEOTIDE SEQUENCE [LARGE SCALE GENOMIC DNA]</scope>
    <source>
        <strain evidence="10 11">DSM 100059</strain>
    </source>
</reference>
<keyword evidence="4" id="KW-0378">Hydrolase</keyword>
<feature type="domain" description="Beta-hexosaminidase bacterial type N-terminal" evidence="9">
    <location>
        <begin position="29"/>
        <end position="143"/>
    </location>
</feature>
<dbReference type="InterPro" id="IPR025705">
    <property type="entry name" value="Beta_hexosaminidase_sua/sub"/>
</dbReference>
<evidence type="ECO:0000313" key="10">
    <source>
        <dbReference type="EMBL" id="TDX00809.1"/>
    </source>
</evidence>
<dbReference type="GO" id="GO:0030203">
    <property type="term" value="P:glycosaminoglycan metabolic process"/>
    <property type="evidence" value="ECO:0007669"/>
    <property type="project" value="TreeGrafter"/>
</dbReference>
<dbReference type="InterPro" id="IPR026876">
    <property type="entry name" value="Fn3_assoc_repeat"/>
</dbReference>
<evidence type="ECO:0000256" key="4">
    <source>
        <dbReference type="ARBA" id="ARBA00022801"/>
    </source>
</evidence>
<evidence type="ECO:0000256" key="6">
    <source>
        <dbReference type="PIRSR" id="PIRSR625705-1"/>
    </source>
</evidence>
<dbReference type="Pfam" id="PF13287">
    <property type="entry name" value="Fn3_assoc"/>
    <property type="match status" value="1"/>
</dbReference>
<dbReference type="InterPro" id="IPR017853">
    <property type="entry name" value="GH"/>
</dbReference>
<dbReference type="SUPFAM" id="SSF51445">
    <property type="entry name" value="(Trans)glycosidases"/>
    <property type="match status" value="1"/>
</dbReference>
<dbReference type="EC" id="3.2.1.52" evidence="3"/>
<comment type="caution">
    <text evidence="10">The sequence shown here is derived from an EMBL/GenBank/DDBJ whole genome shotgun (WGS) entry which is preliminary data.</text>
</comment>
<keyword evidence="11" id="KW-1185">Reference proteome</keyword>
<dbReference type="CDD" id="cd06563">
    <property type="entry name" value="GH20_chitobiase-like"/>
    <property type="match status" value="1"/>
</dbReference>
<proteinExistence type="inferred from homology"/>
<sequence length="614" mass="68684">MRKLILPLLCSAFTMTALAGGAPAGDRHVSIIPAPVSLTKTPGTFVLDAGTVIHSESADLAQTASWFGGLVHLDVAKHSKKQITLALLKEADTTLGKEGYTLSVKPGGVTIKANTPAGVFYGLQTLLQMIDGHSLPCAEITDYPRFGWRGLMLDVSRHFFTKTEVERYIDEMARYKFNTFHWHLSDDNGWRIEIKSLPELTQKGAWRVSRSGRWGTFLPPLADEPTDDGGFYTQEDIKEILAYAKARFITVLPEIDVPAHSLALISAYPNLSCTQLPYPVNPGSRGPERQDNVLCVGNDSVYEVLQKIFTEIAALFPNPYIHIGGDEAFKGFWANCPKCRHLMEQEHLKDVDELQSYFVKRMEKMLNGLGKKLIGWDEILEGGLAPSATVMSWRGMAGGITAARMGHEVVMTPWDYAYLDLYQGDPAVEPPTYGLCRLTDCYKYDPVPDSVDPRLIIGGQGNLWTESVPTFRHAEYMTWPRSLALAEVYWSPKAKRNWDDFTRRMEAELPRLDAAGINYARSAFDAVAIPGHDKLGRLAIRFITEIKGLDIYYTFDNTRPDSLSAKYQGEPLEFPKGAAILTVITYRDGKPIGERISLNKDDLEKRSQEKHHVY</sequence>
<name>A0A4R8DS24_9BACT</name>
<dbReference type="InterPro" id="IPR015882">
    <property type="entry name" value="HEX_bac_N"/>
</dbReference>
<evidence type="ECO:0000256" key="7">
    <source>
        <dbReference type="SAM" id="SignalP"/>
    </source>
</evidence>
<evidence type="ECO:0000259" key="9">
    <source>
        <dbReference type="Pfam" id="PF02838"/>
    </source>
</evidence>
<evidence type="ECO:0000259" key="8">
    <source>
        <dbReference type="Pfam" id="PF00728"/>
    </source>
</evidence>
<dbReference type="PANTHER" id="PTHR22600">
    <property type="entry name" value="BETA-HEXOSAMINIDASE"/>
    <property type="match status" value="1"/>
</dbReference>
<dbReference type="GO" id="GO:0005975">
    <property type="term" value="P:carbohydrate metabolic process"/>
    <property type="evidence" value="ECO:0007669"/>
    <property type="project" value="InterPro"/>
</dbReference>
<gene>
    <name evidence="10" type="ORF">EDB95_1838</name>
</gene>
<dbReference type="Pfam" id="PF00728">
    <property type="entry name" value="Glyco_hydro_20"/>
    <property type="match status" value="1"/>
</dbReference>